<keyword evidence="8" id="KW-1161">Viral attachment to host cell</keyword>
<feature type="transmembrane region" description="Helical" evidence="18">
    <location>
        <begin position="370"/>
        <end position="393"/>
    </location>
</feature>
<dbReference type="Pfam" id="PF03563">
    <property type="entry name" value="Bunya_G2"/>
    <property type="match status" value="1"/>
</dbReference>
<evidence type="ECO:0000256" key="12">
    <source>
        <dbReference type="ARBA" id="ARBA00022989"/>
    </source>
</evidence>
<evidence type="ECO:0000256" key="13">
    <source>
        <dbReference type="ARBA" id="ARBA00023136"/>
    </source>
</evidence>
<evidence type="ECO:0000256" key="4">
    <source>
        <dbReference type="ARBA" id="ARBA00015294"/>
    </source>
</evidence>
<dbReference type="EMBL" id="MH484328">
    <property type="protein sequence ID" value="AXP32059.1"/>
    <property type="molecule type" value="Viral_cRNA"/>
</dbReference>
<evidence type="ECO:0000256" key="3">
    <source>
        <dbReference type="ARBA" id="ARBA00004625"/>
    </source>
</evidence>
<evidence type="ECO:0000259" key="20">
    <source>
        <dbReference type="Pfam" id="PF03563"/>
    </source>
</evidence>
<reference evidence="21" key="1">
    <citation type="submission" date="2018-06" db="EMBL/GenBank/DDBJ databases">
        <title>Genomic Characterization of Bunyamwera and Simbu Serogroup Bunyaviruses.</title>
        <authorList>
            <person name="Layton M."/>
            <person name="Bergren N."/>
            <person name="Lee J."/>
            <person name="Russell B."/>
            <person name="Stenglein M."/>
            <person name="Kading R."/>
        </authorList>
    </citation>
    <scope>NUCLEOTIDE SEQUENCE</scope>
    <source>
        <strain evidence="21">Av 172</strain>
    </source>
</reference>
<comment type="subcellular location">
    <subcellularLocation>
        <location evidence="2">Host Golgi apparatus membrane</location>
        <topology evidence="2">Multi-pass membrane protein</topology>
    </subcellularLocation>
    <subcellularLocation>
        <location evidence="3">Host endoplasmic reticulum membrane</location>
    </subcellularLocation>
    <subcellularLocation>
        <location evidence="1">Virion membrane</location>
    </subcellularLocation>
</comment>
<protein>
    <recommendedName>
        <fullName evidence="4">Envelopment polyprotein</fullName>
    </recommendedName>
    <alternativeName>
        <fullName evidence="17">M polyprotein</fullName>
    </alternativeName>
</protein>
<evidence type="ECO:0000313" key="21">
    <source>
        <dbReference type="EMBL" id="AXP32059.1"/>
    </source>
</evidence>
<proteinExistence type="predicted"/>
<evidence type="ECO:0000256" key="11">
    <source>
        <dbReference type="ARBA" id="ARBA00022870"/>
    </source>
</evidence>
<keyword evidence="15" id="KW-1038">Host endoplasmic reticulum</keyword>
<dbReference type="InterPro" id="IPR005167">
    <property type="entry name" value="Bunya_G1"/>
</dbReference>
<dbReference type="GO" id="GO:0044167">
    <property type="term" value="C:host cell endoplasmic reticulum membrane"/>
    <property type="evidence" value="ECO:0007669"/>
    <property type="project" value="UniProtKB-SubCell"/>
</dbReference>
<keyword evidence="10" id="KW-0946">Virion</keyword>
<sequence>MNIKTIIGLLAIALAASAVPLQNHPVGDRCFSGGHMFKNLNQTEGISEICIKDDISMVKSVVVSHRSGGAVQNWIRFYRLFIVKSWQECNPVKDKHGNIMVIDIESGLVIKPVMYTCRADCEIHVNREEAEITLVSQKMNHYEVIGTTVSSGWFKQSISLSLEHTCEHVTINCGLKSTQLHACFRNHRRCVRYFHNTILPGYMAESICQNIELIILIAFSAMIFALLMMMSRTWLIYTLLPIFVPLAYLYGYIYDKSCKKCNSCGLAYHPFTKCGKYCCCGQRFTSSEEVKAHRINGFCEGYKSLRTARVLCKSKGSSLMISIFLAIGILSFITPVQSLTIKTDLDRTININDLPDDYVNLNNEVGEYRIVGLVTIMGAYLVLGLYLSLTVFGKKIFNYLFKKFYKNCNECSMIHERSGLTFNGDFTNKCGTCICGYEENIYYGAEDEYMSRITDMHKLKESCRYKPYTRYHRNFTIIVLALMIAYSMFVTVAYADELDDCLNYTRQLGLDDIENCTGLMLPISCENNDNDKNPNQIFASLKAKGVVDELDKPDFELARENYNTIMSAVELTTNIHRKILLEYIGYKSHCKLFSGIKKHAGSANVAWRAYIASHQLEACGAYPHKFICKCLIDTKGCHDTGFDGMSELSNFYTSNSNNYNLDLNVCLKTISVALRGLTTNVISMYFTTNKFENLTNYLNVIKSKLGDNVQLKGLIDYTTMLLSLSISKSPEKAWSFTTIGSNFADNVALGVTLYKPTAEGSLTTSCKNAQKLVCNNPRRADRIHTYLLCGERDRWHAYMWPTMHTVSRDESTLCLGDYHCNLKYVPVTGDTFAELVKMTCKYTEYSPNPGPMNISRKSCAMSKSGTCTTLENHPWSVVECIDELVYFTESIEHALDGNINSFCLSPKCKSGRYPIERSWLKDCVWKEIYKHNNKLKVIEHIDMASYRKSMESEIKTDLVLHEFAATKNLPKTVPQFKSLTLSGTVTSEGLQNTFIKGQIPAITGVSEGFHVYTPDGNILFDVVIYIKKAYYRASYEKIYSTGPTISINVKHNEQCTGSCPSTIPRAEGWLAFSKEHTSNWGCEEYGCFAIGSGCLFGSCQDVIRPELDIYRKVGTEQSIVEMCMTLPHDTYCTKLDVLEPIISDNVEIQFSTVDSVHMPNLIAIKKGKIYTGQVNDLGSNTRTCGSVQLVNNTVYGFGTPKFDYICHAFKRKDVVVRRCYDNFYEACDLLEKRNDLIINDQIKNMSISQLGLNLGVIDFRLSFGDIIYKQFAKEPDFDIKAECAGCINCNEEISCQFTVETTVEFNCKVATDCVAYTNYIMFSPAARKYSIKIACSDKRDTVKFKVCQKDVDAGLTLKAYSPNLDLGVVDESHYVKEQDLKCGTWLCKVQEEGLSIIFKPFLDKFGTYWARFLIGVIIVIFVLFLIYILIPVFKKIKDILQKNHEEYLLEMKNR</sequence>
<feature type="transmembrane region" description="Helical" evidence="18">
    <location>
        <begin position="213"/>
        <end position="230"/>
    </location>
</feature>
<evidence type="ECO:0000256" key="1">
    <source>
        <dbReference type="ARBA" id="ARBA00004182"/>
    </source>
</evidence>
<dbReference type="GO" id="GO:0044178">
    <property type="term" value="C:host cell Golgi membrane"/>
    <property type="evidence" value="ECO:0007669"/>
    <property type="project" value="UniProtKB-SubCell"/>
</dbReference>
<dbReference type="GO" id="GO:0046718">
    <property type="term" value="P:symbiont entry into host cell"/>
    <property type="evidence" value="ECO:0007669"/>
    <property type="project" value="UniProtKB-KW"/>
</dbReference>
<evidence type="ECO:0000256" key="2">
    <source>
        <dbReference type="ARBA" id="ARBA00004252"/>
    </source>
</evidence>
<dbReference type="KEGG" id="vg:80550208"/>
<keyword evidence="5" id="KW-0945">Host-virus interaction</keyword>
<evidence type="ECO:0000256" key="15">
    <source>
        <dbReference type="ARBA" id="ARBA00023184"/>
    </source>
</evidence>
<dbReference type="InterPro" id="IPR005168">
    <property type="entry name" value="Bunya_G2"/>
</dbReference>
<feature type="transmembrane region" description="Helical" evidence="18">
    <location>
        <begin position="1408"/>
        <end position="1433"/>
    </location>
</feature>
<dbReference type="RefSeq" id="YP_010839946.1">
    <property type="nucleotide sequence ID" value="NC_078275.1"/>
</dbReference>
<evidence type="ECO:0000256" key="10">
    <source>
        <dbReference type="ARBA" id="ARBA00022844"/>
    </source>
</evidence>
<evidence type="ECO:0000256" key="8">
    <source>
        <dbReference type="ARBA" id="ARBA00022804"/>
    </source>
</evidence>
<evidence type="ECO:0000256" key="17">
    <source>
        <dbReference type="ARBA" id="ARBA00031199"/>
    </source>
</evidence>
<evidence type="ECO:0000256" key="9">
    <source>
        <dbReference type="ARBA" id="ARBA00022812"/>
    </source>
</evidence>
<keyword evidence="9" id="KW-1040">Host Golgi apparatus</keyword>
<evidence type="ECO:0000256" key="6">
    <source>
        <dbReference type="ARBA" id="ARBA00022692"/>
    </source>
</evidence>
<keyword evidence="13 18" id="KW-0472">Membrane</keyword>
<evidence type="ECO:0000256" key="14">
    <source>
        <dbReference type="ARBA" id="ARBA00023180"/>
    </source>
</evidence>
<keyword evidence="22" id="KW-1185">Reference proteome</keyword>
<keyword evidence="7" id="KW-0732">Signal</keyword>
<organism evidence="21 22">
    <name type="scientific">Sedlec virus</name>
    <dbReference type="NCBI Taxonomy" id="1383888"/>
    <lineage>
        <taxon>Viruses</taxon>
        <taxon>Riboviria</taxon>
        <taxon>Orthornavirae</taxon>
        <taxon>Negarnaviricota</taxon>
        <taxon>Polyploviricotina</taxon>
        <taxon>Bunyaviricetes</taxon>
        <taxon>Elliovirales</taxon>
        <taxon>Peribunyaviridae</taxon>
        <taxon>Orthobunyavirus</taxon>
        <taxon>Orthobunyavirus sedlecense</taxon>
    </lineage>
</organism>
<evidence type="ECO:0000256" key="16">
    <source>
        <dbReference type="ARBA" id="ARBA00023296"/>
    </source>
</evidence>
<evidence type="ECO:0000256" key="5">
    <source>
        <dbReference type="ARBA" id="ARBA00022581"/>
    </source>
</evidence>
<dbReference type="Pfam" id="PF03557">
    <property type="entry name" value="Bunya_G1"/>
    <property type="match status" value="1"/>
</dbReference>
<feature type="domain" description="Bunyavirus glycoprotein G1" evidence="19">
    <location>
        <begin position="540"/>
        <end position="1393"/>
    </location>
</feature>
<keyword evidence="16" id="KW-1160">Virus entry into host cell</keyword>
<dbReference type="GO" id="GO:0044003">
    <property type="term" value="P:symbiont-mediated perturbation of host process"/>
    <property type="evidence" value="ECO:0007669"/>
    <property type="project" value="InterPro"/>
</dbReference>
<keyword evidence="11" id="KW-1043">Host membrane</keyword>
<evidence type="ECO:0000259" key="19">
    <source>
        <dbReference type="Pfam" id="PF03557"/>
    </source>
</evidence>
<dbReference type="Proteomes" id="UP000681501">
    <property type="component" value="Genome"/>
</dbReference>
<evidence type="ECO:0000313" key="22">
    <source>
        <dbReference type="Proteomes" id="UP000681501"/>
    </source>
</evidence>
<name>A0A346JEY4_9VIRU</name>
<evidence type="ECO:0000256" key="7">
    <source>
        <dbReference type="ARBA" id="ARBA00022729"/>
    </source>
</evidence>
<feature type="transmembrane region" description="Helical" evidence="18">
    <location>
        <begin position="474"/>
        <end position="495"/>
    </location>
</feature>
<evidence type="ECO:0000256" key="18">
    <source>
        <dbReference type="SAM" id="Phobius"/>
    </source>
</evidence>
<keyword evidence="12 18" id="KW-1133">Transmembrane helix</keyword>
<dbReference type="InterPro" id="IPR026400">
    <property type="entry name" value="Bunya_nonstruc_pro_NSm"/>
</dbReference>
<keyword evidence="6 18" id="KW-0812">Transmembrane</keyword>
<keyword evidence="14" id="KW-0325">Glycoprotein</keyword>
<dbReference type="GeneID" id="80550208"/>
<dbReference type="GO" id="GO:0019062">
    <property type="term" value="P:virion attachment to host cell"/>
    <property type="evidence" value="ECO:0007669"/>
    <property type="project" value="UniProtKB-KW"/>
</dbReference>
<dbReference type="GO" id="GO:0055036">
    <property type="term" value="C:virion membrane"/>
    <property type="evidence" value="ECO:0007669"/>
    <property type="project" value="UniProtKB-SubCell"/>
</dbReference>
<dbReference type="NCBIfam" id="TIGR04210">
    <property type="entry name" value="bunya_NSm"/>
    <property type="match status" value="1"/>
</dbReference>
<accession>A0A346JEY4</accession>
<feature type="transmembrane region" description="Helical" evidence="18">
    <location>
        <begin position="319"/>
        <end position="337"/>
    </location>
</feature>
<feature type="domain" description="Bunyavirus glycoprotein G2" evidence="20">
    <location>
        <begin position="29"/>
        <end position="309"/>
    </location>
</feature>